<organism evidence="2 3">
    <name type="scientific">Lichenicola cladoniae</name>
    <dbReference type="NCBI Taxonomy" id="1484109"/>
    <lineage>
        <taxon>Bacteria</taxon>
        <taxon>Pseudomonadati</taxon>
        <taxon>Pseudomonadota</taxon>
        <taxon>Alphaproteobacteria</taxon>
        <taxon>Acetobacterales</taxon>
        <taxon>Acetobacteraceae</taxon>
        <taxon>Lichenicola</taxon>
    </lineage>
</organism>
<feature type="compositionally biased region" description="Low complexity" evidence="1">
    <location>
        <begin position="1"/>
        <end position="12"/>
    </location>
</feature>
<proteinExistence type="predicted"/>
<evidence type="ECO:0000313" key="3">
    <source>
        <dbReference type="Proteomes" id="UP000500767"/>
    </source>
</evidence>
<feature type="region of interest" description="Disordered" evidence="1">
    <location>
        <begin position="1"/>
        <end position="40"/>
    </location>
</feature>
<evidence type="ECO:0000313" key="2">
    <source>
        <dbReference type="EMBL" id="QKE94041.1"/>
    </source>
</evidence>
<accession>A0A6M8I2V2</accession>
<keyword evidence="2" id="KW-0614">Plasmid</keyword>
<gene>
    <name evidence="2" type="ORF">HN018_28375</name>
</gene>
<feature type="compositionally biased region" description="Basic and acidic residues" evidence="1">
    <location>
        <begin position="18"/>
        <end position="40"/>
    </location>
</feature>
<protein>
    <submittedName>
        <fullName evidence="2">Uncharacterized protein</fullName>
    </submittedName>
</protein>
<keyword evidence="3" id="KW-1185">Reference proteome</keyword>
<name>A0A6M8I2V2_9PROT</name>
<geneLocation type="plasmid" evidence="2 3">
    <name>unnamed8</name>
</geneLocation>
<reference evidence="2 3" key="1">
    <citation type="journal article" date="2014" name="World J. Microbiol. Biotechnol.">
        <title>Biodiversity and physiological characteristics of Antarctic and Arctic lichens-associated bacteria.</title>
        <authorList>
            <person name="Lee Y.M."/>
            <person name="Kim E.H."/>
            <person name="Lee H.K."/>
            <person name="Hong S.G."/>
        </authorList>
    </citation>
    <scope>NUCLEOTIDE SEQUENCE [LARGE SCALE GENOMIC DNA]</scope>
    <source>
        <strain evidence="2 3">PAMC 26569</strain>
        <plasmid evidence="2">unnamed8</plasmid>
    </source>
</reference>
<dbReference type="RefSeq" id="WP_171837329.1">
    <property type="nucleotide sequence ID" value="NZ_CP053715.1"/>
</dbReference>
<sequence length="83" mass="9586">MSKQSLSSLSSLIPAKGEAAKAETLPDEKPRLSKPLKEERHGLTIRIRQSHNDRLRTMVYREGMTKQDLLDRAIDEMLERYGY</sequence>
<dbReference type="Proteomes" id="UP000500767">
    <property type="component" value="Plasmid unnamed8"/>
</dbReference>
<dbReference type="KEGG" id="lck:HN018_28375"/>
<evidence type="ECO:0000256" key="1">
    <source>
        <dbReference type="SAM" id="MobiDB-lite"/>
    </source>
</evidence>
<dbReference type="AlphaFoldDB" id="A0A6M8I2V2"/>
<dbReference type="EMBL" id="CP053715">
    <property type="protein sequence ID" value="QKE94041.1"/>
    <property type="molecule type" value="Genomic_DNA"/>
</dbReference>